<dbReference type="EMBL" id="CP036426">
    <property type="protein sequence ID" value="QDV33358.1"/>
    <property type="molecule type" value="Genomic_DNA"/>
</dbReference>
<dbReference type="AlphaFoldDB" id="A0A518GXN2"/>
<dbReference type="Proteomes" id="UP000317835">
    <property type="component" value="Chromosome"/>
</dbReference>
<protein>
    <submittedName>
        <fullName evidence="1">Uncharacterized protein</fullName>
    </submittedName>
</protein>
<reference evidence="1 2" key="1">
    <citation type="submission" date="2019-02" db="EMBL/GenBank/DDBJ databases">
        <title>Deep-cultivation of Planctomycetes and their phenomic and genomic characterization uncovers novel biology.</title>
        <authorList>
            <person name="Wiegand S."/>
            <person name="Jogler M."/>
            <person name="Boedeker C."/>
            <person name="Pinto D."/>
            <person name="Vollmers J."/>
            <person name="Rivas-Marin E."/>
            <person name="Kohn T."/>
            <person name="Peeters S.H."/>
            <person name="Heuer A."/>
            <person name="Rast P."/>
            <person name="Oberbeckmann S."/>
            <person name="Bunk B."/>
            <person name="Jeske O."/>
            <person name="Meyerdierks A."/>
            <person name="Storesund J.E."/>
            <person name="Kallscheuer N."/>
            <person name="Luecker S."/>
            <person name="Lage O.M."/>
            <person name="Pohl T."/>
            <person name="Merkel B.J."/>
            <person name="Hornburger P."/>
            <person name="Mueller R.-W."/>
            <person name="Bruemmer F."/>
            <person name="Labrenz M."/>
            <person name="Spormann A.M."/>
            <person name="Op den Camp H."/>
            <person name="Overmann J."/>
            <person name="Amann R."/>
            <person name="Jetten M.S.M."/>
            <person name="Mascher T."/>
            <person name="Medema M.H."/>
            <person name="Devos D.P."/>
            <person name="Kaster A.-K."/>
            <person name="Ovreas L."/>
            <person name="Rohde M."/>
            <person name="Galperin M.Y."/>
            <person name="Jogler C."/>
        </authorList>
    </citation>
    <scope>NUCLEOTIDE SEQUENCE [LARGE SCALE GENOMIC DNA]</scope>
    <source>
        <strain evidence="1 2">ElP</strain>
    </source>
</reference>
<proteinExistence type="predicted"/>
<accession>A0A518GXN2</accession>
<evidence type="ECO:0000313" key="1">
    <source>
        <dbReference type="EMBL" id="QDV33358.1"/>
    </source>
</evidence>
<evidence type="ECO:0000313" key="2">
    <source>
        <dbReference type="Proteomes" id="UP000317835"/>
    </source>
</evidence>
<dbReference type="KEGG" id="tpla:ElP_12290"/>
<sequence length="437" mass="47300">MSLTWIRRWAIGLAALGAMGDGAPAQEISAALRDRVAQLVDRLESEDGDERDQAEEALVKLGARILPLLPEADEDSGDDLRERLSRIRASLEGGASEKNLGASLVTIVGEGIRLSEVLQELQRQSGNRISDLRELYGQDATNPALDLQLEEMPFLEALDRVAAQAGLTTAFFTGDETIGLLAGGAMGEEMAEEGGEAPTVYTGPFRVTLNQVASQHDLATGTRSANAQMVLVWEPRLRPMLLTLDVSDVEIVDDRGEAVEPTVTEESGTVVLRPENPAAEMNLNMTAPDRSAQKLGRLKVRATVTVPAANQVFRLDLAGADAKEERGPVSIAVGDVEVDGFVWKVDVGIEYEGGSEAFESYRQGLFNNRIWLQRPDGSRFEHNGGFNQLGASDNAMAFEYLFVDAPGEPSDYQLVYETPGAVATIPLEFEFTDVPLP</sequence>
<gene>
    <name evidence="1" type="ORF">ElP_12290</name>
</gene>
<dbReference type="OrthoDB" id="250183at2"/>
<name>A0A518GXN2_9BACT</name>
<keyword evidence="2" id="KW-1185">Reference proteome</keyword>
<dbReference type="RefSeq" id="WP_145267747.1">
    <property type="nucleotide sequence ID" value="NZ_CP036426.1"/>
</dbReference>
<organism evidence="1 2">
    <name type="scientific">Tautonia plasticadhaerens</name>
    <dbReference type="NCBI Taxonomy" id="2527974"/>
    <lineage>
        <taxon>Bacteria</taxon>
        <taxon>Pseudomonadati</taxon>
        <taxon>Planctomycetota</taxon>
        <taxon>Planctomycetia</taxon>
        <taxon>Isosphaerales</taxon>
        <taxon>Isosphaeraceae</taxon>
        <taxon>Tautonia</taxon>
    </lineage>
</organism>